<proteinExistence type="predicted"/>
<evidence type="ECO:0008006" key="3">
    <source>
        <dbReference type="Google" id="ProtNLM"/>
    </source>
</evidence>
<keyword evidence="2" id="KW-1185">Reference proteome</keyword>
<sequence length="97" mass="11040">MPTVTSKVEIENASKNAINALFGPNVENFRIREVFPYSEDQIVAHSEQMDETSQPKDGWDIQVTFLLNGLQYTVDLIIHEKDGQVSYSRVIDKMVPL</sequence>
<dbReference type="OrthoDB" id="6198at2157"/>
<evidence type="ECO:0000313" key="2">
    <source>
        <dbReference type="Proteomes" id="UP000058925"/>
    </source>
</evidence>
<dbReference type="AlphaFoldDB" id="A0A654LYT4"/>
<dbReference type="Proteomes" id="UP000058925">
    <property type="component" value="Chromosome"/>
</dbReference>
<evidence type="ECO:0000313" key="1">
    <source>
        <dbReference type="EMBL" id="ALI35596.1"/>
    </source>
</evidence>
<reference evidence="2" key="1">
    <citation type="submission" date="2015-10" db="EMBL/GenBank/DDBJ databases">
        <title>Niche specialization of a soil ammonia-oxidizing archaeon, Candidatus Nitrosocosmicus oleophilus.</title>
        <authorList>
            <person name="Jung M.-Y."/>
            <person name="Rhee S.-K."/>
        </authorList>
    </citation>
    <scope>NUCLEOTIDE SEQUENCE [LARGE SCALE GENOMIC DNA]</scope>
    <source>
        <strain evidence="2">MY3</strain>
    </source>
</reference>
<organism evidence="1 2">
    <name type="scientific">Candidatus Nitrosocosmicus oleophilus</name>
    <dbReference type="NCBI Taxonomy" id="1353260"/>
    <lineage>
        <taxon>Archaea</taxon>
        <taxon>Nitrososphaerota</taxon>
        <taxon>Nitrososphaeria</taxon>
        <taxon>Nitrososphaerales</taxon>
        <taxon>Nitrososphaeraceae</taxon>
        <taxon>Candidatus Nitrosocosmicus</taxon>
    </lineage>
</organism>
<dbReference type="GeneID" id="60421452"/>
<gene>
    <name evidence="1" type="ORF">NMY3_01392</name>
</gene>
<dbReference type="RefSeq" id="WP_196818032.1">
    <property type="nucleotide sequence ID" value="NZ_CP012850.1"/>
</dbReference>
<name>A0A654LYT4_9ARCH</name>
<dbReference type="KEGG" id="taa:NMY3_01392"/>
<protein>
    <recommendedName>
        <fullName evidence="3">PepSY domain-containing protein</fullName>
    </recommendedName>
</protein>
<accession>A0A654LYT4</accession>
<dbReference type="EMBL" id="CP012850">
    <property type="protein sequence ID" value="ALI35596.1"/>
    <property type="molecule type" value="Genomic_DNA"/>
</dbReference>